<sequence>MAEIRGFRGFRYDLGTVGSLSDVVAPPYDVIGPELQQKLYDLSPHNAIRLELTKDEPGDDESENKYTRAGQTLRNWIAEDALRQDTARSLYVYEQEFEAEGKTYTRRGFFARVRLEPFGTGRIFPHEQTMSGPKADRLKLYQATGFNLSPVFGLYPDPEIEVFRVLEPFTRKGPPLVAKDHLGVTSRLWVITDTQAISAVIGLMGPKPVFIADGHHRYETGLKYAEEQGATDPEAPANYCLMMLVSMGDPGLIILPTHRLVSGLPAVTAAQVEAALGEHFEVVGRFDNAEECWEHLEMDGGQDVLGFGTVADGKWFAAKLRDPAVMAGLAPEQSAEWQGLGVSILHKLVLEKQLAALGTPSLTFVHLVKEVTDAVAAKACQLAVLVPPATMEHVEEIAGNREKMPQKSTYFYPKLLTGLVFNSLKKD</sequence>
<dbReference type="PIRSF" id="PIRSF033563">
    <property type="entry name" value="UCP033563"/>
    <property type="match status" value="1"/>
</dbReference>
<dbReference type="OrthoDB" id="9781616at2"/>
<evidence type="ECO:0000313" key="1">
    <source>
        <dbReference type="EMBL" id="QDU22753.1"/>
    </source>
</evidence>
<accession>A0A517XZ47</accession>
<gene>
    <name evidence="1" type="ORF">ETAA1_47390</name>
</gene>
<dbReference type="PANTHER" id="PTHR36454">
    <property type="entry name" value="LMO2823 PROTEIN"/>
    <property type="match status" value="1"/>
</dbReference>
<evidence type="ECO:0008006" key="3">
    <source>
        <dbReference type="Google" id="ProtNLM"/>
    </source>
</evidence>
<dbReference type="Pfam" id="PF06245">
    <property type="entry name" value="DUF1015"/>
    <property type="match status" value="1"/>
</dbReference>
<dbReference type="RefSeq" id="WP_145242747.1">
    <property type="nucleotide sequence ID" value="NZ_CP036273.1"/>
</dbReference>
<reference evidence="1 2" key="1">
    <citation type="submission" date="2019-02" db="EMBL/GenBank/DDBJ databases">
        <title>Deep-cultivation of Planctomycetes and their phenomic and genomic characterization uncovers novel biology.</title>
        <authorList>
            <person name="Wiegand S."/>
            <person name="Jogler M."/>
            <person name="Boedeker C."/>
            <person name="Pinto D."/>
            <person name="Vollmers J."/>
            <person name="Rivas-Marin E."/>
            <person name="Kohn T."/>
            <person name="Peeters S.H."/>
            <person name="Heuer A."/>
            <person name="Rast P."/>
            <person name="Oberbeckmann S."/>
            <person name="Bunk B."/>
            <person name="Jeske O."/>
            <person name="Meyerdierks A."/>
            <person name="Storesund J.E."/>
            <person name="Kallscheuer N."/>
            <person name="Luecker S."/>
            <person name="Lage O.M."/>
            <person name="Pohl T."/>
            <person name="Merkel B.J."/>
            <person name="Hornburger P."/>
            <person name="Mueller R.-W."/>
            <person name="Bruemmer F."/>
            <person name="Labrenz M."/>
            <person name="Spormann A.M."/>
            <person name="Op den Camp H."/>
            <person name="Overmann J."/>
            <person name="Amann R."/>
            <person name="Jetten M.S.M."/>
            <person name="Mascher T."/>
            <person name="Medema M.H."/>
            <person name="Devos D.P."/>
            <person name="Kaster A.-K."/>
            <person name="Ovreas L."/>
            <person name="Rohde M."/>
            <person name="Galperin M.Y."/>
            <person name="Jogler C."/>
        </authorList>
    </citation>
    <scope>NUCLEOTIDE SEQUENCE [LARGE SCALE GENOMIC DNA]</scope>
    <source>
        <strain evidence="1 2">ETA_A1</strain>
    </source>
</reference>
<dbReference type="AlphaFoldDB" id="A0A517XZ47"/>
<proteinExistence type="predicted"/>
<dbReference type="EMBL" id="CP036273">
    <property type="protein sequence ID" value="QDU22753.1"/>
    <property type="molecule type" value="Genomic_DNA"/>
</dbReference>
<name>A0A517XZ47_9BACT</name>
<keyword evidence="2" id="KW-1185">Reference proteome</keyword>
<dbReference type="KEGG" id="uli:ETAA1_47390"/>
<dbReference type="PANTHER" id="PTHR36454:SF1">
    <property type="entry name" value="DUF1015 DOMAIN-CONTAINING PROTEIN"/>
    <property type="match status" value="1"/>
</dbReference>
<dbReference type="Proteomes" id="UP000319576">
    <property type="component" value="Chromosome"/>
</dbReference>
<evidence type="ECO:0000313" key="2">
    <source>
        <dbReference type="Proteomes" id="UP000319576"/>
    </source>
</evidence>
<organism evidence="1 2">
    <name type="scientific">Urbifossiella limnaea</name>
    <dbReference type="NCBI Taxonomy" id="2528023"/>
    <lineage>
        <taxon>Bacteria</taxon>
        <taxon>Pseudomonadati</taxon>
        <taxon>Planctomycetota</taxon>
        <taxon>Planctomycetia</taxon>
        <taxon>Gemmatales</taxon>
        <taxon>Gemmataceae</taxon>
        <taxon>Urbifossiella</taxon>
    </lineage>
</organism>
<dbReference type="InterPro" id="IPR008323">
    <property type="entry name" value="UCP033563"/>
</dbReference>
<protein>
    <recommendedName>
        <fullName evidence="3">DUF1015 domain-containing protein</fullName>
    </recommendedName>
</protein>